<keyword evidence="4" id="KW-1185">Reference proteome</keyword>
<dbReference type="EMBL" id="VWRN01000044">
    <property type="protein sequence ID" value="KAA6121347.1"/>
    <property type="molecule type" value="Genomic_DNA"/>
</dbReference>
<evidence type="ECO:0000256" key="1">
    <source>
        <dbReference type="SAM" id="MobiDB-lite"/>
    </source>
</evidence>
<gene>
    <name evidence="3" type="ORF">F1599_15950</name>
</gene>
<dbReference type="Gene3D" id="1.20.1290.10">
    <property type="entry name" value="AhpD-like"/>
    <property type="match status" value="1"/>
</dbReference>
<dbReference type="SUPFAM" id="SSF69118">
    <property type="entry name" value="AhpD-like"/>
    <property type="match status" value="1"/>
</dbReference>
<feature type="domain" description="Carboxymuconolactone decarboxylase-like" evidence="2">
    <location>
        <begin position="60"/>
        <end position="143"/>
    </location>
</feature>
<protein>
    <submittedName>
        <fullName evidence="3">Carboxymuconolactone decarboxylase family protein</fullName>
    </submittedName>
</protein>
<feature type="region of interest" description="Disordered" evidence="1">
    <location>
        <begin position="1"/>
        <end position="24"/>
    </location>
</feature>
<dbReference type="GO" id="GO:0051920">
    <property type="term" value="F:peroxiredoxin activity"/>
    <property type="evidence" value="ECO:0007669"/>
    <property type="project" value="InterPro"/>
</dbReference>
<reference evidence="3 4" key="1">
    <citation type="submission" date="2019-09" db="EMBL/GenBank/DDBJ databases">
        <title>Isolation of a novel species in the genus Cupriavidus from patients with sepsis using whole genome sequencing.</title>
        <authorList>
            <person name="Kweon O.J."/>
            <person name="Lee M.-K."/>
        </authorList>
    </citation>
    <scope>NUCLEOTIDE SEQUENCE [LARGE SCALE GENOMIC DNA]</scope>
    <source>
        <strain evidence="3 4">MKL-01</strain>
    </source>
</reference>
<name>A0A5M8ABY7_9BURK</name>
<sequence>MPRPRRSPPEPIPDPPMPRIPLLPEHPEDAAAKALFDHVRAARGAGFKMPYLYRVLGTAPEMFRAWLDFAWPLRLNARTSRPLRELLILRGAQVAGTAYEWAHHLPMALEAGVSDAQIDALAHWRHTDLFDASERAVLQLAEEVTLGPSASEATVTQLKACGFDNAAVVELVLTASFYVCVSRFLQTMEIELEPGYEAHLARM</sequence>
<evidence type="ECO:0000313" key="3">
    <source>
        <dbReference type="EMBL" id="KAA6121347.1"/>
    </source>
</evidence>
<proteinExistence type="predicted"/>
<evidence type="ECO:0000259" key="2">
    <source>
        <dbReference type="Pfam" id="PF02627"/>
    </source>
</evidence>
<comment type="caution">
    <text evidence="3">The sequence shown here is derived from an EMBL/GenBank/DDBJ whole genome shotgun (WGS) entry which is preliminary data.</text>
</comment>
<dbReference type="InterPro" id="IPR003779">
    <property type="entry name" value="CMD-like"/>
</dbReference>
<organism evidence="3 4">
    <name type="scientific">Cupriavidus cauae</name>
    <dbReference type="NCBI Taxonomy" id="2608999"/>
    <lineage>
        <taxon>Bacteria</taxon>
        <taxon>Pseudomonadati</taxon>
        <taxon>Pseudomonadota</taxon>
        <taxon>Betaproteobacteria</taxon>
        <taxon>Burkholderiales</taxon>
        <taxon>Burkholderiaceae</taxon>
        <taxon>Cupriavidus</taxon>
    </lineage>
</organism>
<feature type="compositionally biased region" description="Pro residues" evidence="1">
    <location>
        <begin position="7"/>
        <end position="21"/>
    </location>
</feature>
<dbReference type="Proteomes" id="UP000324324">
    <property type="component" value="Unassembled WGS sequence"/>
</dbReference>
<dbReference type="Pfam" id="PF02627">
    <property type="entry name" value="CMD"/>
    <property type="match status" value="1"/>
</dbReference>
<evidence type="ECO:0000313" key="4">
    <source>
        <dbReference type="Proteomes" id="UP000324324"/>
    </source>
</evidence>
<dbReference type="AlphaFoldDB" id="A0A5M8ABY7"/>
<dbReference type="PANTHER" id="PTHR34846">
    <property type="entry name" value="4-CARBOXYMUCONOLACTONE DECARBOXYLASE FAMILY PROTEIN (AFU_ORTHOLOGUE AFUA_6G11590)"/>
    <property type="match status" value="1"/>
</dbReference>
<accession>A0A5M8ABY7</accession>
<dbReference type="PANTHER" id="PTHR34846:SF5">
    <property type="entry name" value="CARBOXYMUCONOLACTONE DECARBOXYLASE-LIKE DOMAIN-CONTAINING PROTEIN"/>
    <property type="match status" value="1"/>
</dbReference>
<dbReference type="InterPro" id="IPR029032">
    <property type="entry name" value="AhpD-like"/>
</dbReference>